<gene>
    <name evidence="2" type="ORF">AP20H10_06230</name>
</gene>
<reference evidence="2 3" key="1">
    <citation type="submission" date="2024-03" db="EMBL/GenBank/DDBJ databases">
        <title>Inconsistent identification of Apilactobacillus kunkeei-related strains obtained by well-developed overall genome related indices.</title>
        <authorList>
            <person name="Maeno S."/>
            <person name="Endo A."/>
        </authorList>
    </citation>
    <scope>NUCLEOTIDE SEQUENCE [LARGE SCALE GENOMIC DNA]</scope>
    <source>
        <strain evidence="2 3">20H-10</strain>
    </source>
</reference>
<evidence type="ECO:0000313" key="3">
    <source>
        <dbReference type="Proteomes" id="UP001438112"/>
    </source>
</evidence>
<dbReference type="Proteomes" id="UP001438112">
    <property type="component" value="Unassembled WGS sequence"/>
</dbReference>
<organism evidence="2 3">
    <name type="scientific">Apilactobacillus apinorum</name>
    <dbReference type="NCBI Taxonomy" id="1218495"/>
    <lineage>
        <taxon>Bacteria</taxon>
        <taxon>Bacillati</taxon>
        <taxon>Bacillota</taxon>
        <taxon>Bacilli</taxon>
        <taxon>Lactobacillales</taxon>
        <taxon>Lactobacillaceae</taxon>
        <taxon>Apilactobacillus</taxon>
    </lineage>
</organism>
<keyword evidence="1" id="KW-0472">Membrane</keyword>
<sequence>MKHPNIIRLSILTVTGMIIGFITELVLTILFSLVTKELIDPKIYFVASILTLATIGVSLLYLYLKVIRKFPYKYNYRYLTSFLLYDVAILVGGLIGKAIL</sequence>
<feature type="transmembrane region" description="Helical" evidence="1">
    <location>
        <begin position="43"/>
        <end position="64"/>
    </location>
</feature>
<comment type="caution">
    <text evidence="2">The sequence shown here is derived from an EMBL/GenBank/DDBJ whole genome shotgun (WGS) entry which is preliminary data.</text>
</comment>
<keyword evidence="1" id="KW-0812">Transmembrane</keyword>
<accession>A0ABP9ZHI5</accession>
<evidence type="ECO:0000256" key="1">
    <source>
        <dbReference type="SAM" id="Phobius"/>
    </source>
</evidence>
<feature type="transmembrane region" description="Helical" evidence="1">
    <location>
        <begin position="76"/>
        <end position="99"/>
    </location>
</feature>
<keyword evidence="1" id="KW-1133">Transmembrane helix</keyword>
<dbReference type="EMBL" id="BAABVV010000031">
    <property type="protein sequence ID" value="GAA6114260.1"/>
    <property type="molecule type" value="Genomic_DNA"/>
</dbReference>
<name>A0ABP9ZHI5_9LACO</name>
<evidence type="ECO:0000313" key="2">
    <source>
        <dbReference type="EMBL" id="GAA6114260.1"/>
    </source>
</evidence>
<feature type="transmembrane region" description="Helical" evidence="1">
    <location>
        <begin position="7"/>
        <end position="31"/>
    </location>
</feature>
<protein>
    <submittedName>
        <fullName evidence="2">Uncharacterized protein</fullName>
    </submittedName>
</protein>
<dbReference type="RefSeq" id="WP_353317719.1">
    <property type="nucleotide sequence ID" value="NZ_BAABVV010000031.1"/>
</dbReference>
<proteinExistence type="predicted"/>
<keyword evidence="3" id="KW-1185">Reference proteome</keyword>